<evidence type="ECO:0000313" key="3">
    <source>
        <dbReference type="EMBL" id="GIJ65675.1"/>
    </source>
</evidence>
<evidence type="ECO:0000259" key="2">
    <source>
        <dbReference type="Pfam" id="PF08450"/>
    </source>
</evidence>
<dbReference type="Gene3D" id="2.130.10.10">
    <property type="entry name" value="YVTN repeat-like/Quinoprotein amine dehydrogenase"/>
    <property type="match status" value="2"/>
</dbReference>
<keyword evidence="1" id="KW-0732">Signal</keyword>
<dbReference type="RefSeq" id="WP_203925670.1">
    <property type="nucleotide sequence ID" value="NZ_BOPH01000007.1"/>
</dbReference>
<evidence type="ECO:0000256" key="1">
    <source>
        <dbReference type="SAM" id="SignalP"/>
    </source>
</evidence>
<dbReference type="AlphaFoldDB" id="A0A8J3ZQG3"/>
<feature type="chain" id="PRO_5035309006" description="SMP-30/Gluconolactonase/LRE-like region domain-containing protein" evidence="1">
    <location>
        <begin position="28"/>
        <end position="312"/>
    </location>
</feature>
<dbReference type="InterPro" id="IPR051200">
    <property type="entry name" value="Host-pathogen_enzymatic-act"/>
</dbReference>
<comment type="caution">
    <text evidence="3">The sequence shown here is derived from an EMBL/GenBank/DDBJ whole genome shotgun (WGS) entry which is preliminary data.</text>
</comment>
<dbReference type="InterPro" id="IPR015943">
    <property type="entry name" value="WD40/YVTN_repeat-like_dom_sf"/>
</dbReference>
<dbReference type="PANTHER" id="PTHR47197:SF3">
    <property type="entry name" value="DIHYDRO-HEME D1 DEHYDROGENASE"/>
    <property type="match status" value="1"/>
</dbReference>
<dbReference type="EMBL" id="BOPH01000007">
    <property type="protein sequence ID" value="GIJ65675.1"/>
    <property type="molecule type" value="Genomic_DNA"/>
</dbReference>
<feature type="signal peptide" evidence="1">
    <location>
        <begin position="1"/>
        <end position="27"/>
    </location>
</feature>
<name>A0A8J3ZQG3_9ACTN</name>
<dbReference type="InterPro" id="IPR013658">
    <property type="entry name" value="SGL"/>
</dbReference>
<organism evidence="3 4">
    <name type="scientific">Virgisporangium ochraceum</name>
    <dbReference type="NCBI Taxonomy" id="65505"/>
    <lineage>
        <taxon>Bacteria</taxon>
        <taxon>Bacillati</taxon>
        <taxon>Actinomycetota</taxon>
        <taxon>Actinomycetes</taxon>
        <taxon>Micromonosporales</taxon>
        <taxon>Micromonosporaceae</taxon>
        <taxon>Virgisporangium</taxon>
    </lineage>
</organism>
<feature type="domain" description="SMP-30/Gluconolactonase/LRE-like region" evidence="2">
    <location>
        <begin position="65"/>
        <end position="282"/>
    </location>
</feature>
<evidence type="ECO:0000313" key="4">
    <source>
        <dbReference type="Proteomes" id="UP000635606"/>
    </source>
</evidence>
<gene>
    <name evidence="3" type="ORF">Voc01_005920</name>
</gene>
<dbReference type="PANTHER" id="PTHR47197">
    <property type="entry name" value="PROTEIN NIRF"/>
    <property type="match status" value="1"/>
</dbReference>
<dbReference type="Proteomes" id="UP000635606">
    <property type="component" value="Unassembled WGS sequence"/>
</dbReference>
<keyword evidence="4" id="KW-1185">Reference proteome</keyword>
<protein>
    <recommendedName>
        <fullName evidence="2">SMP-30/Gluconolactonase/LRE-like region domain-containing protein</fullName>
    </recommendedName>
</protein>
<sequence>MKRTLRVMAAATIVAGIALVPATSASAHGSKPGSFPTTITLPVGFRPEGITTGPGAVAYLGSLADGSIYRVDLATGKGRTISAGGGPTAPSVGLKSDQRGLLYVAGGSGGNGRVVDARTGAVKQTYQFTTATPTFVNDVVLTPDAAWFTDSRRAVLYKVPIRHGRPAATFETLTVTGMPIDPTVNNANGIARTPDGRALLVVQSNPGALWRIDPRTGAATKLDIPVESLVNGDGLLLDGRKLYVVQNRLNRITVIALNRSGTVGTVTGTITDPGFDVPTTVARFGDRLYLPNARFGIPAPETATFTVVAVRR</sequence>
<dbReference type="SUPFAM" id="SSF63829">
    <property type="entry name" value="Calcium-dependent phosphotriesterase"/>
    <property type="match status" value="1"/>
</dbReference>
<proteinExistence type="predicted"/>
<accession>A0A8J3ZQG3</accession>
<reference evidence="3" key="1">
    <citation type="submission" date="2021-01" db="EMBL/GenBank/DDBJ databases">
        <title>Whole genome shotgun sequence of Virgisporangium ochraceum NBRC 16418.</title>
        <authorList>
            <person name="Komaki H."/>
            <person name="Tamura T."/>
        </authorList>
    </citation>
    <scope>NUCLEOTIDE SEQUENCE</scope>
    <source>
        <strain evidence="3">NBRC 16418</strain>
    </source>
</reference>
<dbReference type="Pfam" id="PF08450">
    <property type="entry name" value="SGL"/>
    <property type="match status" value="1"/>
</dbReference>